<dbReference type="Gene3D" id="3.60.110.10">
    <property type="entry name" value="Carbon-nitrogen hydrolase"/>
    <property type="match status" value="1"/>
</dbReference>
<comment type="caution">
    <text evidence="4">The sequence shown here is derived from an EMBL/GenBank/DDBJ whole genome shotgun (WGS) entry which is preliminary data.</text>
</comment>
<feature type="domain" description="CN hydrolase" evidence="3">
    <location>
        <begin position="1"/>
        <end position="287"/>
    </location>
</feature>
<dbReference type="EMBL" id="BMEA01000001">
    <property type="protein sequence ID" value="GGB77405.1"/>
    <property type="molecule type" value="Genomic_DNA"/>
</dbReference>
<dbReference type="PANTHER" id="PTHR23088:SF27">
    <property type="entry name" value="DEAMINATED GLUTATHIONE AMIDASE"/>
    <property type="match status" value="1"/>
</dbReference>
<dbReference type="Pfam" id="PF00795">
    <property type="entry name" value="CN_hydrolase"/>
    <property type="match status" value="1"/>
</dbReference>
<evidence type="ECO:0000256" key="1">
    <source>
        <dbReference type="ARBA" id="ARBA00010613"/>
    </source>
</evidence>
<dbReference type="CDD" id="cd07583">
    <property type="entry name" value="nitrilase_5"/>
    <property type="match status" value="1"/>
</dbReference>
<feature type="region of interest" description="Disordered" evidence="2">
    <location>
        <begin position="34"/>
        <end position="68"/>
    </location>
</feature>
<dbReference type="PANTHER" id="PTHR23088">
    <property type="entry name" value="NITRILASE-RELATED"/>
    <property type="match status" value="1"/>
</dbReference>
<reference evidence="4" key="1">
    <citation type="journal article" date="2014" name="Int. J. Syst. Evol. Microbiol.">
        <title>Complete genome sequence of Corynebacterium casei LMG S-19264T (=DSM 44701T), isolated from a smear-ripened cheese.</title>
        <authorList>
            <consortium name="US DOE Joint Genome Institute (JGI-PGF)"/>
            <person name="Walter F."/>
            <person name="Albersmeier A."/>
            <person name="Kalinowski J."/>
            <person name="Ruckert C."/>
        </authorList>
    </citation>
    <scope>NUCLEOTIDE SEQUENCE</scope>
    <source>
        <strain evidence="4">CGMCC 1.10749</strain>
    </source>
</reference>
<dbReference type="SUPFAM" id="SSF56317">
    <property type="entry name" value="Carbon-nitrogen hydrolase"/>
    <property type="match status" value="1"/>
</dbReference>
<dbReference type="InterPro" id="IPR001110">
    <property type="entry name" value="UPF0012_CS"/>
</dbReference>
<keyword evidence="4" id="KW-0378">Hydrolase</keyword>
<proteinExistence type="inferred from homology"/>
<dbReference type="PROSITE" id="PS50263">
    <property type="entry name" value="CN_HYDROLASE"/>
    <property type="match status" value="1"/>
</dbReference>
<evidence type="ECO:0000256" key="2">
    <source>
        <dbReference type="SAM" id="MobiDB-lite"/>
    </source>
</evidence>
<gene>
    <name evidence="4" type="ORF">GCM10011314_16320</name>
</gene>
<dbReference type="PROSITE" id="PS01227">
    <property type="entry name" value="UPF0012"/>
    <property type="match status" value="1"/>
</dbReference>
<dbReference type="InterPro" id="IPR003010">
    <property type="entry name" value="C-N_Hydrolase"/>
</dbReference>
<comment type="similarity">
    <text evidence="1">Belongs to the carbon-nitrogen hydrolase superfamily. NIT1/NIT2 family.</text>
</comment>
<organism evidence="4 5">
    <name type="scientific">Knoellia flava</name>
    <dbReference type="NCBI Taxonomy" id="913969"/>
    <lineage>
        <taxon>Bacteria</taxon>
        <taxon>Bacillati</taxon>
        <taxon>Actinomycetota</taxon>
        <taxon>Actinomycetes</taxon>
        <taxon>Micrococcales</taxon>
        <taxon>Intrasporangiaceae</taxon>
        <taxon>Knoellia</taxon>
    </lineage>
</organism>
<name>A0A8H9FTZ1_9MICO</name>
<evidence type="ECO:0000313" key="4">
    <source>
        <dbReference type="EMBL" id="GGB77405.1"/>
    </source>
</evidence>
<accession>A0A8H9FTZ1</accession>
<evidence type="ECO:0000259" key="3">
    <source>
        <dbReference type="PROSITE" id="PS50263"/>
    </source>
</evidence>
<reference evidence="4" key="2">
    <citation type="submission" date="2020-09" db="EMBL/GenBank/DDBJ databases">
        <authorList>
            <person name="Sun Q."/>
            <person name="Zhou Y."/>
        </authorList>
    </citation>
    <scope>NUCLEOTIDE SEQUENCE</scope>
    <source>
        <strain evidence="4">CGMCC 1.10749</strain>
    </source>
</reference>
<sequence>MRIALVQVAYDDDETLDARVERVSTMVRSLASADVGARSSERRTQGAPSSVASAGVVGMPSERRTQGASGVPDLVVLPELWAPTGFDYRRWEDAAEPLDGPWVQAMTALAAETGVTLHAGSFVERLPEPGADGRTLANTSLLVTAEGGRTAYRKIHRFGFGSGEPKLLEAGADVVTAEVPSGGDGSVTVGLSTCYDLRFPELYRRQVDAGAQVFLVPAAWPAARVGHWTLLGRARAIEDQAFVVQCNTAGTHARTEMGGHSQVVAPTGEVLAEAGSGEEVLIVDIDPGLVASTREGFPVLPDRRL</sequence>
<dbReference type="AlphaFoldDB" id="A0A8H9FTZ1"/>
<evidence type="ECO:0000313" key="5">
    <source>
        <dbReference type="Proteomes" id="UP000628079"/>
    </source>
</evidence>
<dbReference type="RefSeq" id="WP_035948179.1">
    <property type="nucleotide sequence ID" value="NZ_BMEA01000001.1"/>
</dbReference>
<dbReference type="InterPro" id="IPR036526">
    <property type="entry name" value="C-N_Hydrolase_sf"/>
</dbReference>
<protein>
    <submittedName>
        <fullName evidence="4">Hydrolase</fullName>
    </submittedName>
</protein>
<dbReference type="GO" id="GO:0016787">
    <property type="term" value="F:hydrolase activity"/>
    <property type="evidence" value="ECO:0007669"/>
    <property type="project" value="UniProtKB-KW"/>
</dbReference>
<dbReference type="Proteomes" id="UP000628079">
    <property type="component" value="Unassembled WGS sequence"/>
</dbReference>